<evidence type="ECO:0000256" key="4">
    <source>
        <dbReference type="RuleBase" id="RU000639"/>
    </source>
</evidence>
<organism evidence="8 9">
    <name type="scientific">Nocardioides koreensis</name>
    <dbReference type="NCBI Taxonomy" id="433651"/>
    <lineage>
        <taxon>Bacteria</taxon>
        <taxon>Bacillati</taxon>
        <taxon>Actinomycetota</taxon>
        <taxon>Actinomycetes</taxon>
        <taxon>Propionibacteriales</taxon>
        <taxon>Nocardioidaceae</taxon>
        <taxon>Nocardioides</taxon>
    </lineage>
</organism>
<feature type="compositionally biased region" description="Acidic residues" evidence="7">
    <location>
        <begin position="55"/>
        <end position="75"/>
    </location>
</feature>
<dbReference type="Proteomes" id="UP001501771">
    <property type="component" value="Unassembled WGS sequence"/>
</dbReference>
<keyword evidence="9" id="KW-1185">Reference proteome</keyword>
<dbReference type="InterPro" id="IPR000740">
    <property type="entry name" value="GrpE"/>
</dbReference>
<keyword evidence="3 4" id="KW-0346">Stress response</keyword>
<evidence type="ECO:0000256" key="2">
    <source>
        <dbReference type="ARBA" id="ARBA00023186"/>
    </source>
</evidence>
<name>A0ABP5L2Z3_9ACTN</name>
<evidence type="ECO:0000256" key="3">
    <source>
        <dbReference type="HAMAP-Rule" id="MF_01151"/>
    </source>
</evidence>
<feature type="region of interest" description="Disordered" evidence="7">
    <location>
        <begin position="1"/>
        <end position="75"/>
    </location>
</feature>
<dbReference type="CDD" id="cd00446">
    <property type="entry name" value="GrpE"/>
    <property type="match status" value="1"/>
</dbReference>
<reference evidence="9" key="1">
    <citation type="journal article" date="2019" name="Int. J. Syst. Evol. Microbiol.">
        <title>The Global Catalogue of Microorganisms (GCM) 10K type strain sequencing project: providing services to taxonomists for standard genome sequencing and annotation.</title>
        <authorList>
            <consortium name="The Broad Institute Genomics Platform"/>
            <consortium name="The Broad Institute Genome Sequencing Center for Infectious Disease"/>
            <person name="Wu L."/>
            <person name="Ma J."/>
        </authorList>
    </citation>
    <scope>NUCLEOTIDE SEQUENCE [LARGE SCALE GENOMIC DNA]</scope>
    <source>
        <strain evidence="9">JCM 16022</strain>
    </source>
</reference>
<comment type="subcellular location">
    <subcellularLocation>
        <location evidence="3">Cytoplasm</location>
    </subcellularLocation>
</comment>
<dbReference type="HAMAP" id="MF_01151">
    <property type="entry name" value="GrpE"/>
    <property type="match status" value="1"/>
</dbReference>
<feature type="compositionally biased region" description="Low complexity" evidence="7">
    <location>
        <begin position="17"/>
        <end position="47"/>
    </location>
</feature>
<comment type="subunit">
    <text evidence="3">Homodimer.</text>
</comment>
<comment type="function">
    <text evidence="3 4">Participates actively in the response to hyperosmotic and heat shock by preventing the aggregation of stress-denatured proteins, in association with DnaK and GrpE. It is the nucleotide exchange factor for DnaK and may function as a thermosensor. Unfolded proteins bind initially to DnaJ; upon interaction with the DnaJ-bound protein, DnaK hydrolyzes its bound ATP, resulting in the formation of a stable complex. GrpE releases ADP from DnaK; ATP binding to DnaK triggers the release of the substrate protein, thus completing the reaction cycle. Several rounds of ATP-dependent interactions between DnaJ, DnaK and GrpE are required for fully efficient folding.</text>
</comment>
<evidence type="ECO:0000313" key="9">
    <source>
        <dbReference type="Proteomes" id="UP001501771"/>
    </source>
</evidence>
<feature type="coiled-coil region" evidence="6">
    <location>
        <begin position="77"/>
        <end position="111"/>
    </location>
</feature>
<dbReference type="Pfam" id="PF01025">
    <property type="entry name" value="GrpE"/>
    <property type="match status" value="1"/>
</dbReference>
<comment type="similarity">
    <text evidence="1 3 5">Belongs to the GrpE family.</text>
</comment>
<evidence type="ECO:0000256" key="1">
    <source>
        <dbReference type="ARBA" id="ARBA00009054"/>
    </source>
</evidence>
<evidence type="ECO:0000256" key="7">
    <source>
        <dbReference type="SAM" id="MobiDB-lite"/>
    </source>
</evidence>
<proteinExistence type="inferred from homology"/>
<protein>
    <recommendedName>
        <fullName evidence="3 4">Protein GrpE</fullName>
    </recommendedName>
    <alternativeName>
        <fullName evidence="3">HSP-70 cofactor</fullName>
    </alternativeName>
</protein>
<dbReference type="PRINTS" id="PR00773">
    <property type="entry name" value="GRPEPROTEIN"/>
</dbReference>
<accession>A0ABP5L2Z3</accession>
<comment type="caution">
    <text evidence="8">The sequence shown here is derived from an EMBL/GenBank/DDBJ whole genome shotgun (WGS) entry which is preliminary data.</text>
</comment>
<dbReference type="Gene3D" id="3.90.20.20">
    <property type="match status" value="1"/>
</dbReference>
<dbReference type="PROSITE" id="PS01071">
    <property type="entry name" value="GRPE"/>
    <property type="match status" value="1"/>
</dbReference>
<dbReference type="InterPro" id="IPR013805">
    <property type="entry name" value="GrpE_CC"/>
</dbReference>
<keyword evidence="3" id="KW-0963">Cytoplasm</keyword>
<evidence type="ECO:0000256" key="5">
    <source>
        <dbReference type="RuleBase" id="RU004478"/>
    </source>
</evidence>
<evidence type="ECO:0000313" key="8">
    <source>
        <dbReference type="EMBL" id="GAA2139017.1"/>
    </source>
</evidence>
<sequence>MTDSRPESGVTSEGEPHTTAPPAEGAPAPEPTDGQAAQRGAAQSGFGDAAAEMANETEVESPAEGAESGDVELEDDLSRAKRDLVDLTTDLQRLQAEYLNYKRRVERDRELIRENATYAALAPIVEVLDTIDRAREHGDVDGGFKAVADQLERIVTGLGLTKFGSVGDPFDPSLHEALSHIGEDAEVTVTTCKVIAKAGYRIGDRVVRAAQVLVVDPAGA</sequence>
<gene>
    <name evidence="3" type="primary">grpE</name>
    <name evidence="8" type="ORF">GCM10009844_07480</name>
</gene>
<keyword evidence="2 3" id="KW-0143">Chaperone</keyword>
<dbReference type="EMBL" id="BAAAQR010000001">
    <property type="protein sequence ID" value="GAA2139017.1"/>
    <property type="molecule type" value="Genomic_DNA"/>
</dbReference>
<keyword evidence="6" id="KW-0175">Coiled coil</keyword>
<dbReference type="SUPFAM" id="SSF51064">
    <property type="entry name" value="Head domain of nucleotide exchange factor GrpE"/>
    <property type="match status" value="1"/>
</dbReference>
<dbReference type="Gene3D" id="2.30.22.10">
    <property type="entry name" value="Head domain of nucleotide exchange factor GrpE"/>
    <property type="match status" value="1"/>
</dbReference>
<evidence type="ECO:0000256" key="6">
    <source>
        <dbReference type="SAM" id="Coils"/>
    </source>
</evidence>
<dbReference type="RefSeq" id="WP_344147766.1">
    <property type="nucleotide sequence ID" value="NZ_BAAAQR010000001.1"/>
</dbReference>
<dbReference type="PANTHER" id="PTHR21237">
    <property type="entry name" value="GRPE PROTEIN"/>
    <property type="match status" value="1"/>
</dbReference>
<dbReference type="SUPFAM" id="SSF58014">
    <property type="entry name" value="Coiled-coil domain of nucleotide exchange factor GrpE"/>
    <property type="match status" value="1"/>
</dbReference>
<dbReference type="InterPro" id="IPR009012">
    <property type="entry name" value="GrpE_head"/>
</dbReference>
<dbReference type="PANTHER" id="PTHR21237:SF23">
    <property type="entry name" value="GRPE PROTEIN HOMOLOG, MITOCHONDRIAL"/>
    <property type="match status" value="1"/>
</dbReference>